<feature type="chain" id="PRO_5037988088" description="PepSY domain-containing protein" evidence="1">
    <location>
        <begin position="28"/>
        <end position="108"/>
    </location>
</feature>
<evidence type="ECO:0000313" key="3">
    <source>
        <dbReference type="Proteomes" id="UP000782610"/>
    </source>
</evidence>
<reference evidence="2" key="1">
    <citation type="submission" date="2020-07" db="EMBL/GenBank/DDBJ databases">
        <title>Huge and variable diversity of episymbiotic CPR bacteria and DPANN archaea in groundwater ecosystems.</title>
        <authorList>
            <person name="He C.Y."/>
            <person name="Keren R."/>
            <person name="Whittaker M."/>
            <person name="Farag I.F."/>
            <person name="Doudna J."/>
            <person name="Cate J.H.D."/>
            <person name="Banfield J.F."/>
        </authorList>
    </citation>
    <scope>NUCLEOTIDE SEQUENCE</scope>
    <source>
        <strain evidence="2">NC_groundwater_1586_Pr3_B-0.1um_66_15</strain>
    </source>
</reference>
<evidence type="ECO:0008006" key="4">
    <source>
        <dbReference type="Google" id="ProtNLM"/>
    </source>
</evidence>
<dbReference type="EMBL" id="JACRAF010000032">
    <property type="protein sequence ID" value="MBI4922476.1"/>
    <property type="molecule type" value="Genomic_DNA"/>
</dbReference>
<evidence type="ECO:0000256" key="1">
    <source>
        <dbReference type="SAM" id="SignalP"/>
    </source>
</evidence>
<dbReference type="AlphaFoldDB" id="A0A933NYY1"/>
<proteinExistence type="predicted"/>
<name>A0A933NYY1_9HYPH</name>
<keyword evidence="1" id="KW-0732">Signal</keyword>
<comment type="caution">
    <text evidence="2">The sequence shown here is derived from an EMBL/GenBank/DDBJ whole genome shotgun (WGS) entry which is preliminary data.</text>
</comment>
<dbReference type="Proteomes" id="UP000782610">
    <property type="component" value="Unassembled WGS sequence"/>
</dbReference>
<feature type="signal peptide" evidence="1">
    <location>
        <begin position="1"/>
        <end position="27"/>
    </location>
</feature>
<accession>A0A933NYY1</accession>
<organism evidence="2 3">
    <name type="scientific">Devosia nanyangense</name>
    <dbReference type="NCBI Taxonomy" id="1228055"/>
    <lineage>
        <taxon>Bacteria</taxon>
        <taxon>Pseudomonadati</taxon>
        <taxon>Pseudomonadota</taxon>
        <taxon>Alphaproteobacteria</taxon>
        <taxon>Hyphomicrobiales</taxon>
        <taxon>Devosiaceae</taxon>
        <taxon>Devosia</taxon>
    </lineage>
</organism>
<protein>
    <recommendedName>
        <fullName evidence="4">PepSY domain-containing protein</fullName>
    </recommendedName>
</protein>
<gene>
    <name evidence="2" type="ORF">HY834_12065</name>
</gene>
<sequence length="108" mass="11654">MTRFRTILIMVAAAAALSLGAAMAAFAAPKDRSCLTDQQTRAAIVAGQIQTWPKIRKLGAVPPDYYETSDTPVCLRNGLYYYVVNMASPKGENFKIVLNAVDGTAEVL</sequence>
<evidence type="ECO:0000313" key="2">
    <source>
        <dbReference type="EMBL" id="MBI4922476.1"/>
    </source>
</evidence>